<evidence type="ECO:0000259" key="5">
    <source>
        <dbReference type="PROSITE" id="PS50937"/>
    </source>
</evidence>
<dbReference type="InterPro" id="IPR047057">
    <property type="entry name" value="MerR_fam"/>
</dbReference>
<feature type="coiled-coil region" evidence="4">
    <location>
        <begin position="93"/>
        <end position="120"/>
    </location>
</feature>
<dbReference type="SUPFAM" id="SSF46955">
    <property type="entry name" value="Putative DNA-binding domain"/>
    <property type="match status" value="1"/>
</dbReference>
<dbReference type="InterPro" id="IPR015358">
    <property type="entry name" value="Tscrpt_reg_MerR_DNA-bd"/>
</dbReference>
<dbReference type="InterPro" id="IPR000551">
    <property type="entry name" value="MerR-type_HTH_dom"/>
</dbReference>
<evidence type="ECO:0000256" key="4">
    <source>
        <dbReference type="SAM" id="Coils"/>
    </source>
</evidence>
<sequence>MEANKIWDQFDIMRVNEIAKTVGVTPDTVRFYTRVGLLQPVKSPANGYKIYGNTEKKRLIFIVKARHLGFSVSEIQEVFDLSGQGNSPCCRVREIVNKRLQEARERIAELEKLTGRMELAVASWETMPDSEPTGESVCGLIEMWEDSELPLSETL</sequence>
<dbReference type="PROSITE" id="PS50937">
    <property type="entry name" value="HTH_MERR_2"/>
    <property type="match status" value="1"/>
</dbReference>
<keyword evidence="3" id="KW-0804">Transcription</keyword>
<organism evidence="6 7">
    <name type="scientific">Oleiphilus messinensis</name>
    <dbReference type="NCBI Taxonomy" id="141451"/>
    <lineage>
        <taxon>Bacteria</taxon>
        <taxon>Pseudomonadati</taxon>
        <taxon>Pseudomonadota</taxon>
        <taxon>Gammaproteobacteria</taxon>
        <taxon>Oceanospirillales</taxon>
        <taxon>Oleiphilaceae</taxon>
        <taxon>Oleiphilus</taxon>
    </lineage>
</organism>
<proteinExistence type="predicted"/>
<dbReference type="Pfam" id="PF00376">
    <property type="entry name" value="MerR"/>
    <property type="match status" value="1"/>
</dbReference>
<gene>
    <name evidence="6" type="ORF">OLMES_2911</name>
</gene>
<dbReference type="KEGG" id="ome:OLMES_2911"/>
<keyword evidence="1" id="KW-0805">Transcription regulation</keyword>
<dbReference type="SMART" id="SM00422">
    <property type="entry name" value="HTH_MERR"/>
    <property type="match status" value="1"/>
</dbReference>
<dbReference type="Gene3D" id="1.10.1660.10">
    <property type="match status" value="1"/>
</dbReference>
<keyword evidence="2" id="KW-0238">DNA-binding</keyword>
<protein>
    <submittedName>
        <fullName evidence="6">MerR family transcriptional regulator</fullName>
    </submittedName>
</protein>
<reference evidence="6 7" key="1">
    <citation type="submission" date="2017-05" db="EMBL/GenBank/DDBJ databases">
        <title>Genomic insights into alkan degradation activity of Oleiphilus messinensis.</title>
        <authorList>
            <person name="Kozyavkin S.A."/>
            <person name="Slesarev A.I."/>
            <person name="Golyshin P.N."/>
            <person name="Korzhenkov A."/>
            <person name="Golyshina O.N."/>
            <person name="Toshchakov S.V."/>
        </authorList>
    </citation>
    <scope>NUCLEOTIDE SEQUENCE [LARGE SCALE GENOMIC DNA]</scope>
    <source>
        <strain evidence="6 7">ME102</strain>
    </source>
</reference>
<dbReference type="PANTHER" id="PTHR30204">
    <property type="entry name" value="REDOX-CYCLING DRUG-SENSING TRANSCRIPTIONAL ACTIVATOR SOXR"/>
    <property type="match status" value="1"/>
</dbReference>
<evidence type="ECO:0000256" key="1">
    <source>
        <dbReference type="ARBA" id="ARBA00023015"/>
    </source>
</evidence>
<dbReference type="Proteomes" id="UP000196027">
    <property type="component" value="Chromosome"/>
</dbReference>
<keyword evidence="7" id="KW-1185">Reference proteome</keyword>
<dbReference type="GO" id="GO:0003700">
    <property type="term" value="F:DNA-binding transcription factor activity"/>
    <property type="evidence" value="ECO:0007669"/>
    <property type="project" value="InterPro"/>
</dbReference>
<dbReference type="PRINTS" id="PR00040">
    <property type="entry name" value="HTHMERR"/>
</dbReference>
<feature type="domain" description="HTH merR-type" evidence="5">
    <location>
        <begin position="12"/>
        <end position="81"/>
    </location>
</feature>
<dbReference type="PANTHER" id="PTHR30204:SF94">
    <property type="entry name" value="HEAVY METAL-DEPENDENT TRANSCRIPTIONAL REGULATOR HI_0293-RELATED"/>
    <property type="match status" value="1"/>
</dbReference>
<evidence type="ECO:0000313" key="7">
    <source>
        <dbReference type="Proteomes" id="UP000196027"/>
    </source>
</evidence>
<evidence type="ECO:0000256" key="2">
    <source>
        <dbReference type="ARBA" id="ARBA00023125"/>
    </source>
</evidence>
<keyword evidence="4" id="KW-0175">Coiled coil</keyword>
<dbReference type="GO" id="GO:0003677">
    <property type="term" value="F:DNA binding"/>
    <property type="evidence" value="ECO:0007669"/>
    <property type="project" value="UniProtKB-KW"/>
</dbReference>
<dbReference type="InterPro" id="IPR009061">
    <property type="entry name" value="DNA-bd_dom_put_sf"/>
</dbReference>
<name>A0A1Y0IB22_9GAMM</name>
<dbReference type="RefSeq" id="WP_232465106.1">
    <property type="nucleotide sequence ID" value="NZ_CP021425.1"/>
</dbReference>
<evidence type="ECO:0000256" key="3">
    <source>
        <dbReference type="ARBA" id="ARBA00023163"/>
    </source>
</evidence>
<dbReference type="EMBL" id="CP021425">
    <property type="protein sequence ID" value="ARU56956.1"/>
    <property type="molecule type" value="Genomic_DNA"/>
</dbReference>
<evidence type="ECO:0000313" key="6">
    <source>
        <dbReference type="EMBL" id="ARU56956.1"/>
    </source>
</evidence>
<dbReference type="AlphaFoldDB" id="A0A1Y0IB22"/>
<accession>A0A1Y0IB22</accession>
<dbReference type="Pfam" id="PF09278">
    <property type="entry name" value="MerR-DNA-bind"/>
    <property type="match status" value="1"/>
</dbReference>